<keyword evidence="5" id="KW-1185">Reference proteome</keyword>
<dbReference type="InterPro" id="IPR003477">
    <property type="entry name" value="PemK-like"/>
</dbReference>
<accession>A0ABY5KYV0</accession>
<dbReference type="PIRSF" id="PIRSF033490">
    <property type="entry name" value="MazF"/>
    <property type="match status" value="1"/>
</dbReference>
<evidence type="ECO:0000256" key="1">
    <source>
        <dbReference type="ARBA" id="ARBA00007521"/>
    </source>
</evidence>
<keyword evidence="3" id="KW-0540">Nuclease</keyword>
<evidence type="ECO:0000256" key="2">
    <source>
        <dbReference type="ARBA" id="ARBA00022649"/>
    </source>
</evidence>
<dbReference type="InterPro" id="IPR011067">
    <property type="entry name" value="Plasmid_toxin/cell-grow_inhib"/>
</dbReference>
<keyword evidence="3" id="KW-0378">Hydrolase</keyword>
<dbReference type="PANTHER" id="PTHR33988:SF1">
    <property type="entry name" value="ENDORIBONUCLEASE MAZF7-RELATED"/>
    <property type="match status" value="1"/>
</dbReference>
<keyword evidence="2" id="KW-1277">Toxin-antitoxin system</keyword>
<dbReference type="Gene3D" id="2.30.30.110">
    <property type="match status" value="1"/>
</dbReference>
<comment type="function">
    <text evidence="3">Toxic component of a type II toxin-antitoxin (TA) system.</text>
</comment>
<evidence type="ECO:0000313" key="4">
    <source>
        <dbReference type="EMBL" id="UUI74621.1"/>
    </source>
</evidence>
<dbReference type="SUPFAM" id="SSF50118">
    <property type="entry name" value="Cell growth inhibitor/plasmid maintenance toxic component"/>
    <property type="match status" value="1"/>
</dbReference>
<sequence length="111" mass="12335">MRRGDLYLADLGDPVGHEQALVRPVLILSAQPWLDSRPPVVTVVPLTRTRRDAPTHVEVEPGPSGLVATSYIKCEDLRAISPARLSRRFGVIEEFALLRVEMITRRLLGLA</sequence>
<evidence type="ECO:0000256" key="3">
    <source>
        <dbReference type="PIRNR" id="PIRNR033490"/>
    </source>
</evidence>
<reference evidence="4 5" key="1">
    <citation type="submission" date="2022-07" db="EMBL/GenBank/DDBJ databases">
        <title>Novel species in genus cellulomonas.</title>
        <authorList>
            <person name="Ye L."/>
        </authorList>
    </citation>
    <scope>NUCLEOTIDE SEQUENCE [LARGE SCALE GENOMIC DNA]</scope>
    <source>
        <strain evidence="5">zg-Y338</strain>
    </source>
</reference>
<dbReference type="Pfam" id="PF02452">
    <property type="entry name" value="PemK_toxin"/>
    <property type="match status" value="1"/>
</dbReference>
<gene>
    <name evidence="4" type="ORF">NP064_12565</name>
</gene>
<dbReference type="EC" id="3.1.-.-" evidence="3"/>
<keyword evidence="3" id="KW-0255">Endonuclease</keyword>
<proteinExistence type="inferred from homology"/>
<dbReference type="Proteomes" id="UP001316189">
    <property type="component" value="Chromosome"/>
</dbReference>
<evidence type="ECO:0000313" key="5">
    <source>
        <dbReference type="Proteomes" id="UP001316189"/>
    </source>
</evidence>
<name>A0ABY5KYV0_9CELL</name>
<dbReference type="EMBL" id="CP101988">
    <property type="protein sequence ID" value="UUI74621.1"/>
    <property type="molecule type" value="Genomic_DNA"/>
</dbReference>
<organism evidence="4 5">
    <name type="scientific">Cellulomonas chengniuliangii</name>
    <dbReference type="NCBI Taxonomy" id="2968084"/>
    <lineage>
        <taxon>Bacteria</taxon>
        <taxon>Bacillati</taxon>
        <taxon>Actinomycetota</taxon>
        <taxon>Actinomycetes</taxon>
        <taxon>Micrococcales</taxon>
        <taxon>Cellulomonadaceae</taxon>
        <taxon>Cellulomonas</taxon>
    </lineage>
</organism>
<dbReference type="RefSeq" id="WP_227570664.1">
    <property type="nucleotide sequence ID" value="NZ_CP101988.1"/>
</dbReference>
<comment type="similarity">
    <text evidence="1 3">Belongs to the PemK/MazF family.</text>
</comment>
<protein>
    <recommendedName>
        <fullName evidence="3">mRNA interferase</fullName>
        <ecNumber evidence="3">3.1.-.-</ecNumber>
    </recommendedName>
</protein>
<dbReference type="PANTHER" id="PTHR33988">
    <property type="entry name" value="ENDORIBONUCLEASE MAZF-RELATED"/>
    <property type="match status" value="1"/>
</dbReference>